<sequence length="385" mass="41000">MFAPCVLPVVARGAYVAPLRAGSSRRRPRPARSVRSRATVPVRSASSSAESDFDDLSDVTRDVLAFHAAERNGNGDRGRGGERTVPLESWAARYGWTVDAAERVLWQADVPLKSSIGAGDANPIGKNVRIVDAKSAYVGVWLAFVEADHVVSALLARERGDPNSTAVKGGGSMTKKQALDAASAQLATRHAASQPEGGGCIQRRSTVAAWGDVIRALRRRYRKGGDDACPYALLTKKVKTRRVYRAVRAGGAGSSSADLAGWEIVLGALEPDVHTHASHPFAVEDARERERGGFGVRAGIGASSVYTNDGGTAGAGSTDVANNIAARRAARAASWKRRVNATYELDRCDNPWADDDEGGACGRADEARRLAEAAEKRRRSRLGSW</sequence>
<name>C1FIB2_MICCC</name>
<reference evidence="2 3" key="1">
    <citation type="journal article" date="2009" name="Science">
        <title>Green evolution and dynamic adaptations revealed by genomes of the marine picoeukaryotes Micromonas.</title>
        <authorList>
            <person name="Worden A.Z."/>
            <person name="Lee J.H."/>
            <person name="Mock T."/>
            <person name="Rouze P."/>
            <person name="Simmons M.P."/>
            <person name="Aerts A.L."/>
            <person name="Allen A.E."/>
            <person name="Cuvelier M.L."/>
            <person name="Derelle E."/>
            <person name="Everett M.V."/>
            <person name="Foulon E."/>
            <person name="Grimwood J."/>
            <person name="Gundlach H."/>
            <person name="Henrissat B."/>
            <person name="Napoli C."/>
            <person name="McDonald S.M."/>
            <person name="Parker M.S."/>
            <person name="Rombauts S."/>
            <person name="Salamov A."/>
            <person name="Von Dassow P."/>
            <person name="Badger J.H."/>
            <person name="Coutinho P.M."/>
            <person name="Demir E."/>
            <person name="Dubchak I."/>
            <person name="Gentemann C."/>
            <person name="Eikrem W."/>
            <person name="Gready J.E."/>
            <person name="John U."/>
            <person name="Lanier W."/>
            <person name="Lindquist E.A."/>
            <person name="Lucas S."/>
            <person name="Mayer K.F."/>
            <person name="Moreau H."/>
            <person name="Not F."/>
            <person name="Otillar R."/>
            <person name="Panaud O."/>
            <person name="Pangilinan J."/>
            <person name="Paulsen I."/>
            <person name="Piegu B."/>
            <person name="Poliakov A."/>
            <person name="Robbens S."/>
            <person name="Schmutz J."/>
            <person name="Toulza E."/>
            <person name="Wyss T."/>
            <person name="Zelensky A."/>
            <person name="Zhou K."/>
            <person name="Armbrust E.V."/>
            <person name="Bhattacharya D."/>
            <person name="Goodenough U.W."/>
            <person name="Van de Peer Y."/>
            <person name="Grigoriev I.V."/>
        </authorList>
    </citation>
    <scope>NUCLEOTIDE SEQUENCE [LARGE SCALE GENOMIC DNA]</scope>
    <source>
        <strain evidence="3">RCC299 / NOUM17</strain>
    </source>
</reference>
<gene>
    <name evidence="2" type="ORF">MICPUN_61816</name>
</gene>
<dbReference type="OMA" id="TTETWEA"/>
<evidence type="ECO:0000256" key="1">
    <source>
        <dbReference type="SAM" id="MobiDB-lite"/>
    </source>
</evidence>
<feature type="compositionally biased region" description="Low complexity" evidence="1">
    <location>
        <begin position="36"/>
        <end position="50"/>
    </location>
</feature>
<organism evidence="2 3">
    <name type="scientific">Micromonas commoda (strain RCC299 / NOUM17 / CCMP2709)</name>
    <name type="common">Picoplanktonic green alga</name>
    <dbReference type="NCBI Taxonomy" id="296587"/>
    <lineage>
        <taxon>Eukaryota</taxon>
        <taxon>Viridiplantae</taxon>
        <taxon>Chlorophyta</taxon>
        <taxon>Mamiellophyceae</taxon>
        <taxon>Mamiellales</taxon>
        <taxon>Mamiellaceae</taxon>
        <taxon>Micromonas</taxon>
    </lineage>
</organism>
<keyword evidence="3" id="KW-1185">Reference proteome</keyword>
<feature type="compositionally biased region" description="Basic residues" evidence="1">
    <location>
        <begin position="23"/>
        <end position="35"/>
    </location>
</feature>
<dbReference type="InParanoid" id="C1FIB2"/>
<accession>C1FIB2</accession>
<dbReference type="RefSeq" id="XP_002508433.1">
    <property type="nucleotide sequence ID" value="XM_002508387.1"/>
</dbReference>
<dbReference type="Proteomes" id="UP000002009">
    <property type="component" value="Chromosome 10"/>
</dbReference>
<feature type="region of interest" description="Disordered" evidence="1">
    <location>
        <begin position="21"/>
        <end position="53"/>
    </location>
</feature>
<dbReference type="OrthoDB" id="10669274at2759"/>
<dbReference type="KEGG" id="mis:MICPUN_61816"/>
<evidence type="ECO:0000313" key="2">
    <source>
        <dbReference type="EMBL" id="ACO69691.1"/>
    </source>
</evidence>
<evidence type="ECO:0000313" key="3">
    <source>
        <dbReference type="Proteomes" id="UP000002009"/>
    </source>
</evidence>
<dbReference type="GeneID" id="8246711"/>
<proteinExistence type="predicted"/>
<dbReference type="EMBL" id="CP001576">
    <property type="protein sequence ID" value="ACO69691.1"/>
    <property type="molecule type" value="Genomic_DNA"/>
</dbReference>
<dbReference type="AlphaFoldDB" id="C1FIB2"/>
<protein>
    <submittedName>
        <fullName evidence="2">Uncharacterized protein</fullName>
    </submittedName>
</protein>